<dbReference type="Pfam" id="PF01520">
    <property type="entry name" value="Amidase_3"/>
    <property type="match status" value="2"/>
</dbReference>
<dbReference type="SUPFAM" id="SSF53187">
    <property type="entry name" value="Zn-dependent exopeptidases"/>
    <property type="match status" value="2"/>
</dbReference>
<protein>
    <submittedName>
        <fullName evidence="4">N-acetylmuramoyl-L-alanine amidase</fullName>
    </submittedName>
</protein>
<dbReference type="CDD" id="cd02696">
    <property type="entry name" value="MurNAc-LAA"/>
    <property type="match status" value="1"/>
</dbReference>
<dbReference type="AlphaFoldDB" id="A0AAE3L018"/>
<dbReference type="GO" id="GO:0009253">
    <property type="term" value="P:peptidoglycan catabolic process"/>
    <property type="evidence" value="ECO:0007669"/>
    <property type="project" value="InterPro"/>
</dbReference>
<dbReference type="RefSeq" id="WP_257533062.1">
    <property type="nucleotide sequence ID" value="NZ_JANKAS010000018.1"/>
</dbReference>
<dbReference type="PANTHER" id="PTHR30404">
    <property type="entry name" value="N-ACETYLMURAMOYL-L-ALANINE AMIDASE"/>
    <property type="match status" value="1"/>
</dbReference>
<feature type="repeat" description="TPR" evidence="2">
    <location>
        <begin position="36"/>
        <end position="69"/>
    </location>
</feature>
<gene>
    <name evidence="4" type="ORF">NSA47_14065</name>
</gene>
<name>A0AAE3L018_9FIRM</name>
<keyword evidence="2" id="KW-0802">TPR repeat</keyword>
<dbReference type="InterPro" id="IPR011990">
    <property type="entry name" value="TPR-like_helical_dom_sf"/>
</dbReference>
<dbReference type="GO" id="GO:0008745">
    <property type="term" value="F:N-acetylmuramoyl-L-alanine amidase activity"/>
    <property type="evidence" value="ECO:0007669"/>
    <property type="project" value="InterPro"/>
</dbReference>
<dbReference type="Gene3D" id="3.40.630.40">
    <property type="entry name" value="Zn-dependent exopeptidases"/>
    <property type="match status" value="1"/>
</dbReference>
<evidence type="ECO:0000256" key="2">
    <source>
        <dbReference type="PROSITE-ProRule" id="PRU00339"/>
    </source>
</evidence>
<feature type="non-terminal residue" evidence="4">
    <location>
        <position position="1"/>
    </location>
</feature>
<proteinExistence type="predicted"/>
<accession>A0AAE3L018</accession>
<dbReference type="SMART" id="SM00646">
    <property type="entry name" value="Ami_3"/>
    <property type="match status" value="1"/>
</dbReference>
<dbReference type="InterPro" id="IPR002508">
    <property type="entry name" value="MurNAc-LAA_cat"/>
</dbReference>
<keyword evidence="1" id="KW-0378">Hydrolase</keyword>
<dbReference type="InterPro" id="IPR050695">
    <property type="entry name" value="N-acetylmuramoyl_amidase_3"/>
</dbReference>
<dbReference type="EMBL" id="JANKAS010000018">
    <property type="protein sequence ID" value="MCR1900090.1"/>
    <property type="molecule type" value="Genomic_DNA"/>
</dbReference>
<dbReference type="PROSITE" id="PS50005">
    <property type="entry name" value="TPR"/>
    <property type="match status" value="1"/>
</dbReference>
<organism evidence="4 5">
    <name type="scientific">Irregularibacter muris</name>
    <dbReference type="NCBI Taxonomy" id="1796619"/>
    <lineage>
        <taxon>Bacteria</taxon>
        <taxon>Bacillati</taxon>
        <taxon>Bacillota</taxon>
        <taxon>Clostridia</taxon>
        <taxon>Eubacteriales</taxon>
        <taxon>Eubacteriaceae</taxon>
        <taxon>Irregularibacter</taxon>
    </lineage>
</organism>
<dbReference type="Proteomes" id="UP001205748">
    <property type="component" value="Unassembled WGS sequence"/>
</dbReference>
<dbReference type="PANTHER" id="PTHR30404:SF0">
    <property type="entry name" value="N-ACETYLMURAMOYL-L-ALANINE AMIDASE AMIC"/>
    <property type="match status" value="1"/>
</dbReference>
<evidence type="ECO:0000313" key="4">
    <source>
        <dbReference type="EMBL" id="MCR1900090.1"/>
    </source>
</evidence>
<dbReference type="SUPFAM" id="SSF48452">
    <property type="entry name" value="TPR-like"/>
    <property type="match status" value="1"/>
</dbReference>
<reference evidence="4" key="1">
    <citation type="submission" date="2022-07" db="EMBL/GenBank/DDBJ databases">
        <title>Enhanced cultured diversity of the mouse gut microbiota enables custom-made synthetic communities.</title>
        <authorList>
            <person name="Afrizal A."/>
        </authorList>
    </citation>
    <scope>NUCLEOTIDE SEQUENCE</scope>
    <source>
        <strain evidence="4">DSM 28593</strain>
    </source>
</reference>
<keyword evidence="5" id="KW-1185">Reference proteome</keyword>
<feature type="domain" description="MurNAc-LAA" evidence="3">
    <location>
        <begin position="323"/>
        <end position="454"/>
    </location>
</feature>
<dbReference type="Gene3D" id="6.10.250.190">
    <property type="match status" value="2"/>
</dbReference>
<comment type="caution">
    <text evidence="4">The sequence shown here is derived from an EMBL/GenBank/DDBJ whole genome shotgun (WGS) entry which is preliminary data.</text>
</comment>
<dbReference type="GO" id="GO:0030288">
    <property type="term" value="C:outer membrane-bounded periplasmic space"/>
    <property type="evidence" value="ECO:0007669"/>
    <property type="project" value="TreeGrafter"/>
</dbReference>
<sequence>KANNSPYASEKFNLYIKGYELYPNDSRFKEGVASSAVNILNLGKKYHRQESFNTAIDYYDRIINIDSVPENIKNKSREYRNLANHGITREKLYAQANTSPYASEKFSLYIQGYELYSGEEFKEGIASSAISMLNLAKRYHSQRNFDTAISYYNRILIAPAVPSGILNQTKELLKLAQDGKIYNSLPLTGKTIILDIGHGGIDGGAHRSGINEKDLNLSMGLKLRDALVAQGATVITTRTTDKYVDLYDRAMIANKIIVERELSKAKNSGDKAKISDLQYKLQLIQQVLDNSHRVGTRENVGIVKAEQNSKGDYVIPKNLKEVFDIQKQYKDTIFLSLHNNASTSTTSRGTQVYVATNKTFTGKLQTPYLGYYNGYDDANRLKLANNIFNAMHGKLGLDGKNAGVYQDFHAVTRETNVISAILEVGFMSNPSELEILKQKSTHDKVAKYVTEGIINYFE</sequence>
<dbReference type="InterPro" id="IPR019734">
    <property type="entry name" value="TPR_rpt"/>
</dbReference>
<evidence type="ECO:0000256" key="1">
    <source>
        <dbReference type="ARBA" id="ARBA00022801"/>
    </source>
</evidence>
<evidence type="ECO:0000313" key="5">
    <source>
        <dbReference type="Proteomes" id="UP001205748"/>
    </source>
</evidence>
<evidence type="ECO:0000259" key="3">
    <source>
        <dbReference type="SMART" id="SM00646"/>
    </source>
</evidence>